<evidence type="ECO:0000313" key="4">
    <source>
        <dbReference type="EMBL" id="KAK4354082.1"/>
    </source>
</evidence>
<name>A0AAE1V3N2_9SOLA</name>
<reference evidence="4" key="1">
    <citation type="submission" date="2023-12" db="EMBL/GenBank/DDBJ databases">
        <title>Genome assembly of Anisodus tanguticus.</title>
        <authorList>
            <person name="Wang Y.-J."/>
        </authorList>
    </citation>
    <scope>NUCLEOTIDE SEQUENCE</scope>
    <source>
        <strain evidence="4">KB-2021</strain>
        <tissue evidence="4">Leaf</tissue>
    </source>
</reference>
<dbReference type="NCBIfam" id="TIGR00756">
    <property type="entry name" value="PPR"/>
    <property type="match status" value="6"/>
</dbReference>
<dbReference type="Pfam" id="PF13041">
    <property type="entry name" value="PPR_2"/>
    <property type="match status" value="4"/>
</dbReference>
<proteinExistence type="inferred from homology"/>
<feature type="repeat" description="PPR" evidence="3">
    <location>
        <begin position="256"/>
        <end position="290"/>
    </location>
</feature>
<dbReference type="InterPro" id="IPR011990">
    <property type="entry name" value="TPR-like_helical_dom_sf"/>
</dbReference>
<dbReference type="FunFam" id="1.25.40.10:FF:000090">
    <property type="entry name" value="Pentatricopeptide repeat-containing protein, chloroplastic"/>
    <property type="match status" value="1"/>
</dbReference>
<dbReference type="FunFam" id="1.25.40.10:FF:000196">
    <property type="entry name" value="Pentatricopeptide repeat-containing protein At4g14850"/>
    <property type="match status" value="1"/>
</dbReference>
<keyword evidence="1" id="KW-0677">Repeat</keyword>
<protein>
    <recommendedName>
        <fullName evidence="6">Pentatricopeptide repeat-containing protein</fullName>
    </recommendedName>
</protein>
<comment type="similarity">
    <text evidence="2">Belongs to the PPR family. PCMP-E subfamily.</text>
</comment>
<dbReference type="FunFam" id="1.25.40.10:FF:001174">
    <property type="entry name" value="Pentatricopeptide repeat-containing protein At3g49740"/>
    <property type="match status" value="1"/>
</dbReference>
<feature type="repeat" description="PPR" evidence="3">
    <location>
        <begin position="123"/>
        <end position="157"/>
    </location>
</feature>
<feature type="repeat" description="PPR" evidence="3">
    <location>
        <begin position="452"/>
        <end position="486"/>
    </location>
</feature>
<dbReference type="Pfam" id="PF20431">
    <property type="entry name" value="E_motif"/>
    <property type="match status" value="1"/>
</dbReference>
<dbReference type="Proteomes" id="UP001291623">
    <property type="component" value="Unassembled WGS sequence"/>
</dbReference>
<feature type="repeat" description="PPR" evidence="3">
    <location>
        <begin position="553"/>
        <end position="583"/>
    </location>
</feature>
<dbReference type="Gene3D" id="1.25.40.10">
    <property type="entry name" value="Tetratricopeptide repeat domain"/>
    <property type="match status" value="6"/>
</dbReference>
<comment type="caution">
    <text evidence="4">The sequence shown here is derived from an EMBL/GenBank/DDBJ whole genome shotgun (WGS) entry which is preliminary data.</text>
</comment>
<accession>A0AAE1V3N2</accession>
<evidence type="ECO:0000256" key="1">
    <source>
        <dbReference type="ARBA" id="ARBA00022737"/>
    </source>
</evidence>
<dbReference type="InterPro" id="IPR046848">
    <property type="entry name" value="E_motif"/>
</dbReference>
<dbReference type="Pfam" id="PF01535">
    <property type="entry name" value="PPR"/>
    <property type="match status" value="3"/>
</dbReference>
<dbReference type="GO" id="GO:0009451">
    <property type="term" value="P:RNA modification"/>
    <property type="evidence" value="ECO:0007669"/>
    <property type="project" value="InterPro"/>
</dbReference>
<dbReference type="InterPro" id="IPR002885">
    <property type="entry name" value="PPR_rpt"/>
</dbReference>
<dbReference type="AlphaFoldDB" id="A0AAE1V3N2"/>
<dbReference type="InterPro" id="IPR046960">
    <property type="entry name" value="PPR_At4g14850-like_plant"/>
</dbReference>
<evidence type="ECO:0000256" key="2">
    <source>
        <dbReference type="ARBA" id="ARBA00061659"/>
    </source>
</evidence>
<dbReference type="PANTHER" id="PTHR47926">
    <property type="entry name" value="PENTATRICOPEPTIDE REPEAT-CONTAINING PROTEIN"/>
    <property type="match status" value="1"/>
</dbReference>
<dbReference type="EMBL" id="JAVYJV010000014">
    <property type="protein sequence ID" value="KAK4354082.1"/>
    <property type="molecule type" value="Genomic_DNA"/>
</dbReference>
<organism evidence="4 5">
    <name type="scientific">Anisodus tanguticus</name>
    <dbReference type="NCBI Taxonomy" id="243964"/>
    <lineage>
        <taxon>Eukaryota</taxon>
        <taxon>Viridiplantae</taxon>
        <taxon>Streptophyta</taxon>
        <taxon>Embryophyta</taxon>
        <taxon>Tracheophyta</taxon>
        <taxon>Spermatophyta</taxon>
        <taxon>Magnoliopsida</taxon>
        <taxon>eudicotyledons</taxon>
        <taxon>Gunneridae</taxon>
        <taxon>Pentapetalae</taxon>
        <taxon>asterids</taxon>
        <taxon>lamiids</taxon>
        <taxon>Solanales</taxon>
        <taxon>Solanaceae</taxon>
        <taxon>Solanoideae</taxon>
        <taxon>Hyoscyameae</taxon>
        <taxon>Anisodus</taxon>
    </lineage>
</organism>
<sequence length="734" mass="81691">MNLTHYNKLTAIAESSITKQLIKLNTLLSNFTRSHQFLKALHLFNQIHSSHHLKPDHYTLSTTLTACSNIIHTTKFASQLHAFAIKTRLKEYQHVSNSLLSYYAKSKDLCSVKRVFKEIETPDVYSWTTLLSACTKLGEVGYACKVFDEMPQRNLAVWNAMITGCADSGCYWVALDLFQRMHFSGVRYDNYAFASVLSLCNMEILDFGRQVHSMVVKTGFLARASVINSLVTMYFNCKNDFDAFRVFEEAGDAVPDPVTYNAMIAGLVSMERGYEALMMFKDMQKFSLRPTELTFVSIMSSCSCIRIASQLHAQVARIGLEKYTSIANATITMYANCRDLNAAVLVFERLKEKDNVSWNSMITSYAQNSLGRAAISAYIQMQTEGIEPDEFTTGSILASSESVLVVEIILGVVLKKALILKTEVSNALLSAFCKHGEMKQAYQVFNDLFPRNMISWNTLISGCHLNGLPMDCLHLFSEIVSEGLMPNPFTLSIILSVCAVISALQQGKEIHAYTLKSGLFSEISLGNALITLYAKCGMLHWSLKVFRIMTEKDVVSWNSIITAYAHHGKGKEAVHCFEMMQESCGVKPDNATFNAVLSACSHSGLIDKGIEVFTSMVHTYGIEPTADHLSCIVDLLGRAGYLDEAEKLVKDRNVDVDSTVWWTLFSSCAAYGNVRLGRIAAGFLLETEKNNPTVYVLLSNIYASAENWEDSANVRKLMSKCGVLKQPGSSWIGS</sequence>
<dbReference type="PROSITE" id="PS51375">
    <property type="entry name" value="PPR"/>
    <property type="match status" value="6"/>
</dbReference>
<evidence type="ECO:0000256" key="3">
    <source>
        <dbReference type="PROSITE-ProRule" id="PRU00708"/>
    </source>
</evidence>
<evidence type="ECO:0008006" key="6">
    <source>
        <dbReference type="Google" id="ProtNLM"/>
    </source>
</evidence>
<dbReference type="GO" id="GO:0003723">
    <property type="term" value="F:RNA binding"/>
    <property type="evidence" value="ECO:0007669"/>
    <property type="project" value="InterPro"/>
</dbReference>
<keyword evidence="5" id="KW-1185">Reference proteome</keyword>
<gene>
    <name evidence="4" type="ORF">RND71_026276</name>
</gene>
<evidence type="ECO:0000313" key="5">
    <source>
        <dbReference type="Proteomes" id="UP001291623"/>
    </source>
</evidence>
<feature type="repeat" description="PPR" evidence="3">
    <location>
        <begin position="354"/>
        <end position="388"/>
    </location>
</feature>
<feature type="repeat" description="PPR" evidence="3">
    <location>
        <begin position="589"/>
        <end position="624"/>
    </location>
</feature>